<evidence type="ECO:0000313" key="4">
    <source>
        <dbReference type="Proteomes" id="UP000699042"/>
    </source>
</evidence>
<dbReference type="CDD" id="cd14687">
    <property type="entry name" value="bZIP_ATF2"/>
    <property type="match status" value="1"/>
</dbReference>
<accession>A0A9P7QQJ8</accession>
<dbReference type="InterPro" id="IPR004827">
    <property type="entry name" value="bZIP"/>
</dbReference>
<comment type="caution">
    <text evidence="3">The sequence shown here is derived from an EMBL/GenBank/DDBJ whole genome shotgun (WGS) entry which is preliminary data.</text>
</comment>
<protein>
    <submittedName>
        <fullName evidence="3">Basic region leucine zipper</fullName>
    </submittedName>
</protein>
<feature type="region of interest" description="Disordered" evidence="1">
    <location>
        <begin position="144"/>
        <end position="188"/>
    </location>
</feature>
<name>A0A9P7QQJ8_9PEZI</name>
<gene>
    <name evidence="3" type="ORF">JMJ77_008676</name>
</gene>
<organism evidence="3 4">
    <name type="scientific">Colletotrichum scovillei</name>
    <dbReference type="NCBI Taxonomy" id="1209932"/>
    <lineage>
        <taxon>Eukaryota</taxon>
        <taxon>Fungi</taxon>
        <taxon>Dikarya</taxon>
        <taxon>Ascomycota</taxon>
        <taxon>Pezizomycotina</taxon>
        <taxon>Sordariomycetes</taxon>
        <taxon>Hypocreomycetidae</taxon>
        <taxon>Glomerellales</taxon>
        <taxon>Glomerellaceae</taxon>
        <taxon>Colletotrichum</taxon>
        <taxon>Colletotrichum acutatum species complex</taxon>
    </lineage>
</organism>
<dbReference type="Proteomes" id="UP000699042">
    <property type="component" value="Unassembled WGS sequence"/>
</dbReference>
<evidence type="ECO:0000259" key="2">
    <source>
        <dbReference type="PROSITE" id="PS50217"/>
    </source>
</evidence>
<feature type="domain" description="BZIP" evidence="2">
    <location>
        <begin position="224"/>
        <end position="280"/>
    </location>
</feature>
<evidence type="ECO:0000256" key="1">
    <source>
        <dbReference type="SAM" id="MobiDB-lite"/>
    </source>
</evidence>
<dbReference type="AlphaFoldDB" id="A0A9P7QQJ8"/>
<dbReference type="PROSITE" id="PS00036">
    <property type="entry name" value="BZIP_BASIC"/>
    <property type="match status" value="1"/>
</dbReference>
<sequence length="320" mass="35713">MAQYNPAGMDGRPTYHEIPMATAPQGDETMTVDPVLRHQYLSTVDDCYPYQYWPDPNYYNTSSAELLVSPGGSLASVGSENWTSDFHGHYPWNAVAVAPSYVTSEYAQQSNSWASNPQPDVQPGEPAAFELPQQWLQPMETPCTTPRWQQLSESQSRSKQTPRQKSASDEMHNVTNEPTDRRSSAGQTLEQALEKTMKIIGQGNDGMSGEGASDAKPCQKTPYRVKNRAAAKRSREKTKQYEINLTAKERQLTQDRLHLYACITTLKNKVLSLRTQILEHGGCNCEIIQGYITRTANDVSIKEKPSLLQQRGQGSLGHKS</sequence>
<dbReference type="GO" id="GO:0003700">
    <property type="term" value="F:DNA-binding transcription factor activity"/>
    <property type="evidence" value="ECO:0007669"/>
    <property type="project" value="InterPro"/>
</dbReference>
<dbReference type="Gene3D" id="1.20.5.170">
    <property type="match status" value="1"/>
</dbReference>
<reference evidence="3" key="1">
    <citation type="submission" date="2021-05" db="EMBL/GenBank/DDBJ databases">
        <title>Comparative genomics of three Colletotrichum scovillei strains and genetic complementation revealed genes involved fungal growth and virulence on chili pepper.</title>
        <authorList>
            <person name="Hsieh D.-K."/>
            <person name="Chuang S.-C."/>
            <person name="Chen C.-Y."/>
            <person name="Chao Y.-T."/>
            <person name="Lu M.-Y.J."/>
            <person name="Lee M.-H."/>
            <person name="Shih M.-C."/>
        </authorList>
    </citation>
    <scope>NUCLEOTIDE SEQUENCE</scope>
    <source>
        <strain evidence="3">Coll-153</strain>
    </source>
</reference>
<dbReference type="SUPFAM" id="SSF57959">
    <property type="entry name" value="Leucine zipper domain"/>
    <property type="match status" value="1"/>
</dbReference>
<dbReference type="InterPro" id="IPR046347">
    <property type="entry name" value="bZIP_sf"/>
</dbReference>
<keyword evidence="4" id="KW-1185">Reference proteome</keyword>
<dbReference type="PROSITE" id="PS50217">
    <property type="entry name" value="BZIP"/>
    <property type="match status" value="1"/>
</dbReference>
<dbReference type="Pfam" id="PF07716">
    <property type="entry name" value="bZIP_2"/>
    <property type="match status" value="1"/>
</dbReference>
<proteinExistence type="predicted"/>
<feature type="compositionally biased region" description="Polar residues" evidence="1">
    <location>
        <begin position="144"/>
        <end position="165"/>
    </location>
</feature>
<dbReference type="EMBL" id="JAESDN010000016">
    <property type="protein sequence ID" value="KAG7040969.1"/>
    <property type="molecule type" value="Genomic_DNA"/>
</dbReference>
<feature type="compositionally biased region" description="Basic and acidic residues" evidence="1">
    <location>
        <begin position="166"/>
        <end position="183"/>
    </location>
</feature>
<evidence type="ECO:0000313" key="3">
    <source>
        <dbReference type="EMBL" id="KAG7040969.1"/>
    </source>
</evidence>